<comment type="caution">
    <text evidence="8">The sequence shown here is derived from an EMBL/GenBank/DDBJ whole genome shotgun (WGS) entry which is preliminary data.</text>
</comment>
<accession>A0A2W5TKZ8</accession>
<gene>
    <name evidence="8" type="ORF">DI536_11720</name>
</gene>
<reference evidence="8 9" key="1">
    <citation type="submission" date="2017-08" db="EMBL/GenBank/DDBJ databases">
        <title>Infants hospitalized years apart are colonized by the same room-sourced microbial strains.</title>
        <authorList>
            <person name="Brooks B."/>
            <person name="Olm M.R."/>
            <person name="Firek B.A."/>
            <person name="Baker R."/>
            <person name="Thomas B.C."/>
            <person name="Morowitz M.J."/>
            <person name="Banfield J.F."/>
        </authorList>
    </citation>
    <scope>NUCLEOTIDE SEQUENCE [LARGE SCALE GENOMIC DNA]</scope>
    <source>
        <strain evidence="8">S2_003_000_R2_14</strain>
    </source>
</reference>
<dbReference type="Proteomes" id="UP000249061">
    <property type="component" value="Unassembled WGS sequence"/>
</dbReference>
<dbReference type="InterPro" id="IPR019933">
    <property type="entry name" value="DivIVA_domain"/>
</dbReference>
<dbReference type="EMBL" id="QFQP01000008">
    <property type="protein sequence ID" value="PZR13983.1"/>
    <property type="molecule type" value="Genomic_DNA"/>
</dbReference>
<evidence type="ECO:0000313" key="8">
    <source>
        <dbReference type="EMBL" id="PZR13983.1"/>
    </source>
</evidence>
<comment type="subcellular location">
    <subcellularLocation>
        <location evidence="1">Cytoplasm</location>
    </subcellularLocation>
</comment>
<evidence type="ECO:0000256" key="4">
    <source>
        <dbReference type="ARBA" id="ARBA00022618"/>
    </source>
</evidence>
<dbReference type="InterPro" id="IPR007793">
    <property type="entry name" value="DivIVA_fam"/>
</dbReference>
<comment type="similarity">
    <text evidence="2">Belongs to the DivIVA family.</text>
</comment>
<dbReference type="PANTHER" id="PTHR35794:SF2">
    <property type="entry name" value="CELL DIVISION PROTEIN DIVIVA"/>
    <property type="match status" value="1"/>
</dbReference>
<evidence type="ECO:0000313" key="9">
    <source>
        <dbReference type="Proteomes" id="UP000249061"/>
    </source>
</evidence>
<keyword evidence="5 7" id="KW-0175">Coiled coil</keyword>
<keyword evidence="4 8" id="KW-0132">Cell division</keyword>
<dbReference type="PANTHER" id="PTHR35794">
    <property type="entry name" value="CELL DIVISION PROTEIN DIVIVA"/>
    <property type="match status" value="1"/>
</dbReference>
<proteinExistence type="inferred from homology"/>
<name>A0A2W5TKZ8_9BACT</name>
<dbReference type="Gene3D" id="6.10.250.660">
    <property type="match status" value="1"/>
</dbReference>
<dbReference type="Pfam" id="PF05103">
    <property type="entry name" value="DivIVA"/>
    <property type="match status" value="1"/>
</dbReference>
<evidence type="ECO:0000256" key="6">
    <source>
        <dbReference type="ARBA" id="ARBA00023306"/>
    </source>
</evidence>
<dbReference type="GO" id="GO:0051301">
    <property type="term" value="P:cell division"/>
    <property type="evidence" value="ECO:0007669"/>
    <property type="project" value="UniProtKB-KW"/>
</dbReference>
<keyword evidence="3" id="KW-0963">Cytoplasm</keyword>
<evidence type="ECO:0000256" key="5">
    <source>
        <dbReference type="ARBA" id="ARBA00023054"/>
    </source>
</evidence>
<dbReference type="AlphaFoldDB" id="A0A2W5TKZ8"/>
<evidence type="ECO:0000256" key="1">
    <source>
        <dbReference type="ARBA" id="ARBA00004496"/>
    </source>
</evidence>
<evidence type="ECO:0000256" key="7">
    <source>
        <dbReference type="SAM" id="Coils"/>
    </source>
</evidence>
<feature type="coiled-coil region" evidence="7">
    <location>
        <begin position="36"/>
        <end position="70"/>
    </location>
</feature>
<evidence type="ECO:0000256" key="2">
    <source>
        <dbReference type="ARBA" id="ARBA00009008"/>
    </source>
</evidence>
<dbReference type="GO" id="GO:0005737">
    <property type="term" value="C:cytoplasm"/>
    <property type="evidence" value="ECO:0007669"/>
    <property type="project" value="UniProtKB-SubCell"/>
</dbReference>
<protein>
    <submittedName>
        <fullName evidence="8">Cell division protein DivIVA</fullName>
    </submittedName>
</protein>
<keyword evidence="6" id="KW-0131">Cell cycle</keyword>
<organism evidence="8 9">
    <name type="scientific">Archangium gephyra</name>
    <dbReference type="NCBI Taxonomy" id="48"/>
    <lineage>
        <taxon>Bacteria</taxon>
        <taxon>Pseudomonadati</taxon>
        <taxon>Myxococcota</taxon>
        <taxon>Myxococcia</taxon>
        <taxon>Myxococcales</taxon>
        <taxon>Cystobacterineae</taxon>
        <taxon>Archangiaceae</taxon>
        <taxon>Archangium</taxon>
    </lineage>
</organism>
<dbReference type="NCBIfam" id="TIGR03544">
    <property type="entry name" value="DivI1A_domain"/>
    <property type="match status" value="1"/>
</dbReference>
<sequence length="160" mass="18533">MKMTPLDIRQKRFETQLRGYSKKEVEGFLELSAGEFEEVVRENISLKEELKRVQARLEQHLEREKALQETMVTAQRISEDVKAQAKKEAEVMLAEAELQADKIVASANNRLVELVKELNEIKRQKVTFESHLESLIDSHKKLLDTWKTQPGAEVAYLVKK</sequence>
<evidence type="ECO:0000256" key="3">
    <source>
        <dbReference type="ARBA" id="ARBA00022490"/>
    </source>
</evidence>